<comment type="caution">
    <text evidence="1">The sequence shown here is derived from an EMBL/GenBank/DDBJ whole genome shotgun (WGS) entry which is preliminary data.</text>
</comment>
<dbReference type="InterPro" id="IPR042095">
    <property type="entry name" value="SUMF_sf"/>
</dbReference>
<protein>
    <recommendedName>
        <fullName evidence="3">Sulfatase-modifying factor enzyme domain-containing protein</fullName>
    </recommendedName>
</protein>
<evidence type="ECO:0000313" key="1">
    <source>
        <dbReference type="EMBL" id="MFD2115822.1"/>
    </source>
</evidence>
<name>A0ABW4YJC5_9BACL</name>
<evidence type="ECO:0008006" key="3">
    <source>
        <dbReference type="Google" id="ProtNLM"/>
    </source>
</evidence>
<gene>
    <name evidence="1" type="ORF">ACFSJH_08805</name>
</gene>
<accession>A0ABW4YJC5</accession>
<dbReference type="Proteomes" id="UP001597362">
    <property type="component" value="Unassembled WGS sequence"/>
</dbReference>
<dbReference type="EMBL" id="JBHUHO010000025">
    <property type="protein sequence ID" value="MFD2115822.1"/>
    <property type="molecule type" value="Genomic_DNA"/>
</dbReference>
<dbReference type="RefSeq" id="WP_377771383.1">
    <property type="nucleotide sequence ID" value="NZ_JBHUHO010000025.1"/>
</dbReference>
<organism evidence="1 2">
    <name type="scientific">Paenibacillus yanchengensis</name>
    <dbReference type="NCBI Taxonomy" id="2035833"/>
    <lineage>
        <taxon>Bacteria</taxon>
        <taxon>Bacillati</taxon>
        <taxon>Bacillota</taxon>
        <taxon>Bacilli</taxon>
        <taxon>Bacillales</taxon>
        <taxon>Paenibacillaceae</taxon>
        <taxon>Paenibacillus</taxon>
    </lineage>
</organism>
<sequence>MIIDQAFWNEQTSIHKEQLLHQLITRLPAGFTFLRMERFERFGIQLETGVFSYKGCEFVYIPGNRVTLGWESWAEGLDAATQEDFENGLSELDQNAENLELLLRQQMSPVREADIGPLLIERRTHSVAWYEVRLADLDPEEDDDILEELERFKTSSYRTYELHHSFQIEKKDGRIRIWLFDNSADLQDWTKDALPKGFDLLTEDEWEYVYGGGCRTLFPWGDSFDYSMNVRHFGELDQDQEEQIQSTADDRSFDLETSSGTGLHFLGDPYKSELTVSPEGLVRGKGGDGGSLICGGMGVVWGYLPVSTYYRDPYEEELDWEDRSEYLHYRRIVRL</sequence>
<dbReference type="SUPFAM" id="SSF56436">
    <property type="entry name" value="C-type lectin-like"/>
    <property type="match status" value="1"/>
</dbReference>
<dbReference type="InterPro" id="IPR016187">
    <property type="entry name" value="CTDL_fold"/>
</dbReference>
<proteinExistence type="predicted"/>
<evidence type="ECO:0000313" key="2">
    <source>
        <dbReference type="Proteomes" id="UP001597362"/>
    </source>
</evidence>
<reference evidence="2" key="1">
    <citation type="journal article" date="2019" name="Int. J. Syst. Evol. Microbiol.">
        <title>The Global Catalogue of Microorganisms (GCM) 10K type strain sequencing project: providing services to taxonomists for standard genome sequencing and annotation.</title>
        <authorList>
            <consortium name="The Broad Institute Genomics Platform"/>
            <consortium name="The Broad Institute Genome Sequencing Center for Infectious Disease"/>
            <person name="Wu L."/>
            <person name="Ma J."/>
        </authorList>
    </citation>
    <scope>NUCLEOTIDE SEQUENCE [LARGE SCALE GENOMIC DNA]</scope>
    <source>
        <strain evidence="2">GH52</strain>
    </source>
</reference>
<keyword evidence="2" id="KW-1185">Reference proteome</keyword>
<dbReference type="Gene3D" id="3.90.1580.10">
    <property type="entry name" value="paralog of FGE (formylglycine-generating enzyme)"/>
    <property type="match status" value="1"/>
</dbReference>